<accession>A0AAU9WKR6</accession>
<keyword evidence="3" id="KW-1185">Reference proteome</keyword>
<evidence type="ECO:0000313" key="3">
    <source>
        <dbReference type="Proteomes" id="UP001159428"/>
    </source>
</evidence>
<evidence type="ECO:0000313" key="2">
    <source>
        <dbReference type="EMBL" id="CAH3117522.1"/>
    </source>
</evidence>
<feature type="compositionally biased region" description="Polar residues" evidence="1">
    <location>
        <begin position="26"/>
        <end position="35"/>
    </location>
</feature>
<organism evidence="2 3">
    <name type="scientific">Pocillopora meandrina</name>
    <dbReference type="NCBI Taxonomy" id="46732"/>
    <lineage>
        <taxon>Eukaryota</taxon>
        <taxon>Metazoa</taxon>
        <taxon>Cnidaria</taxon>
        <taxon>Anthozoa</taxon>
        <taxon>Hexacorallia</taxon>
        <taxon>Scleractinia</taxon>
        <taxon>Astrocoeniina</taxon>
        <taxon>Pocilloporidae</taxon>
        <taxon>Pocillopora</taxon>
    </lineage>
</organism>
<name>A0AAU9WKR6_9CNID</name>
<feature type="region of interest" description="Disordered" evidence="1">
    <location>
        <begin position="20"/>
        <end position="42"/>
    </location>
</feature>
<sequence length="144" mass="16047">FKEEITEKDERINALEQQLRAMQNPEVPSTANQEASAKVDRNDLADDSSKLHGCAEKKCTLTNAYRLAGTARSTISDFLGVAELKIVNEVTFESTLERLGNPKLAVKTIEQECRKQLGGLLPVVKRLRLTRKLLPLAQDNAFHS</sequence>
<dbReference type="Proteomes" id="UP001159428">
    <property type="component" value="Unassembled WGS sequence"/>
</dbReference>
<gene>
    <name evidence="2" type="ORF">PMEA_00007535</name>
</gene>
<dbReference type="EMBL" id="CALNXJ010000016">
    <property type="protein sequence ID" value="CAH3117522.1"/>
    <property type="molecule type" value="Genomic_DNA"/>
</dbReference>
<dbReference type="AlphaFoldDB" id="A0AAU9WKR6"/>
<evidence type="ECO:0000256" key="1">
    <source>
        <dbReference type="SAM" id="MobiDB-lite"/>
    </source>
</evidence>
<comment type="caution">
    <text evidence="2">The sequence shown here is derived from an EMBL/GenBank/DDBJ whole genome shotgun (WGS) entry which is preliminary data.</text>
</comment>
<protein>
    <submittedName>
        <fullName evidence="2">Uncharacterized protein</fullName>
    </submittedName>
</protein>
<feature type="non-terminal residue" evidence="2">
    <location>
        <position position="1"/>
    </location>
</feature>
<proteinExistence type="predicted"/>
<reference evidence="2 3" key="1">
    <citation type="submission" date="2022-05" db="EMBL/GenBank/DDBJ databases">
        <authorList>
            <consortium name="Genoscope - CEA"/>
            <person name="William W."/>
        </authorList>
    </citation>
    <scope>NUCLEOTIDE SEQUENCE [LARGE SCALE GENOMIC DNA]</scope>
</reference>